<sequence>MDPFDGRKRDDEEADFLREMFSQASFPSVGSSQDLLAPSPRMHGEQTATLPDMDAKIGRAIEGAGAPGMIGEEYSTAAGGYSAAEPGVAATVSFDYPPTAQTYAAASRHQAAYPYSPLPTSYPQPRYNHHQYASACGTQNDQHQMQQQMYHHPRASVAAMPVLDRWTCGVCQVQSFHTRPEAEAHETRCRQIFEARKAEKEKRLQQEMAAVERAEVGLTDLAIAGTATSDGSDSKPGGSTKKKSVASKDPPVKKSVVAKVQSSAKNPSRTYARERKKTSMPHTKKLPLLTVASSPVPTRSCNLNLVPASDTKLSDYNNLIVRNVEFVYREGGRDNMIGMRCIHCRDVADDSITNQSFFPGSVKALASGLGSMGARHFGMGKCPVADSDFILKLAQAKKTHASQSKKRTGLGAYVAEFAQANGIVDEDGGRIVWKESDAPVERVSGAHQGSGVKPCAEKGAVLVVRKVSTASSHGSSASESTFRSVNETKKNDEAMAIDDVDIATDESTASVLTSLKKAKIENLDDLEGAFVPSDTPYFWECNGCNSHPLEYRAAGSVVYSVDEPSREKVQGHLNKCTGKRLAIPRCAVVQPEYSADGSVPKLKIKWDKGEINQSSAKIAERRAKQIQAAKTGVDDVPLCFPADKKYTTEHTYFIASQLKRCFLDKVGGSRQNHELGFPGLACAHCVGTSSERRFFYSSSQQLRNSFSHIPIHLAECSHVPAEIKARMGELKAMKKDEAKKLKQGHQKIFIDRIWGRLHGPGASDDKSGTDESDDDSAELPPLATRRTTTTSRARKSSRADESSSLVQECDKHALSNLEFYTLSQVVPYKTFGGDGDDTQDLPGLVCRHCAGARAGSFSRRHPSISRASFTRLATTWRSAPSAQQRSKSTSKSCRNLNKHGQQPASAVPAATPNAKRAESSRRTAKYAQIDPDTELVTSEEASMVTEYTFYSMQQMRPCNLDNTSQKRAFDYGFPGLECAHCGDSANPRRFFYRTADILNGNYAHIPNHVLSCKQVPSEVKKRLKRAKSNQAKEKLGLPKGSQKKFFQMVWSRLHSEDSMDESSSSFQDNKIM</sequence>
<dbReference type="eggNOG" id="ENOG502TFMN">
    <property type="taxonomic scope" value="Eukaryota"/>
</dbReference>
<name>K0SEY1_THAOC</name>
<feature type="compositionally biased region" description="Polar residues" evidence="1">
    <location>
        <begin position="875"/>
        <end position="904"/>
    </location>
</feature>
<feature type="region of interest" description="Disordered" evidence="1">
    <location>
        <begin position="26"/>
        <end position="47"/>
    </location>
</feature>
<dbReference type="Proteomes" id="UP000266841">
    <property type="component" value="Unassembled WGS sequence"/>
</dbReference>
<protein>
    <submittedName>
        <fullName evidence="2">Uncharacterized protein</fullName>
    </submittedName>
</protein>
<feature type="region of interest" description="Disordered" evidence="1">
    <location>
        <begin position="875"/>
        <end position="932"/>
    </location>
</feature>
<reference evidence="2 3" key="1">
    <citation type="journal article" date="2012" name="Genome Biol.">
        <title>Genome and low-iron response of an oceanic diatom adapted to chronic iron limitation.</title>
        <authorList>
            <person name="Lommer M."/>
            <person name="Specht M."/>
            <person name="Roy A.S."/>
            <person name="Kraemer L."/>
            <person name="Andreson R."/>
            <person name="Gutowska M.A."/>
            <person name="Wolf J."/>
            <person name="Bergner S.V."/>
            <person name="Schilhabel M.B."/>
            <person name="Klostermeier U.C."/>
            <person name="Beiko R.G."/>
            <person name="Rosenstiel P."/>
            <person name="Hippler M."/>
            <person name="Laroche J."/>
        </authorList>
    </citation>
    <scope>NUCLEOTIDE SEQUENCE [LARGE SCALE GENOMIC DNA]</scope>
    <source>
        <strain evidence="2 3">CCMP1005</strain>
    </source>
</reference>
<keyword evidence="3" id="KW-1185">Reference proteome</keyword>
<dbReference type="AlphaFoldDB" id="K0SEY1"/>
<dbReference type="EMBL" id="AGNL01022777">
    <property type="protein sequence ID" value="EJK59506.1"/>
    <property type="molecule type" value="Genomic_DNA"/>
</dbReference>
<gene>
    <name evidence="2" type="ORF">THAOC_20257</name>
</gene>
<feature type="compositionally biased region" description="Low complexity" evidence="1">
    <location>
        <begin position="247"/>
        <end position="265"/>
    </location>
</feature>
<accession>K0SEY1</accession>
<dbReference type="OrthoDB" id="55363at2759"/>
<organism evidence="2 3">
    <name type="scientific">Thalassiosira oceanica</name>
    <name type="common">Marine diatom</name>
    <dbReference type="NCBI Taxonomy" id="159749"/>
    <lineage>
        <taxon>Eukaryota</taxon>
        <taxon>Sar</taxon>
        <taxon>Stramenopiles</taxon>
        <taxon>Ochrophyta</taxon>
        <taxon>Bacillariophyta</taxon>
        <taxon>Coscinodiscophyceae</taxon>
        <taxon>Thalassiosirophycidae</taxon>
        <taxon>Thalassiosirales</taxon>
        <taxon>Thalassiosiraceae</taxon>
        <taxon>Thalassiosira</taxon>
    </lineage>
</organism>
<feature type="region of interest" description="Disordered" evidence="1">
    <location>
        <begin position="759"/>
        <end position="807"/>
    </location>
</feature>
<evidence type="ECO:0000313" key="3">
    <source>
        <dbReference type="Proteomes" id="UP000266841"/>
    </source>
</evidence>
<proteinExistence type="predicted"/>
<evidence type="ECO:0000313" key="2">
    <source>
        <dbReference type="EMBL" id="EJK59506.1"/>
    </source>
</evidence>
<comment type="caution">
    <text evidence="2">The sequence shown here is derived from an EMBL/GenBank/DDBJ whole genome shotgun (WGS) entry which is preliminary data.</text>
</comment>
<feature type="region of interest" description="Disordered" evidence="1">
    <location>
        <begin position="226"/>
        <end position="282"/>
    </location>
</feature>
<evidence type="ECO:0000256" key="1">
    <source>
        <dbReference type="SAM" id="MobiDB-lite"/>
    </source>
</evidence>